<evidence type="ECO:0000313" key="3">
    <source>
        <dbReference type="EMBL" id="MEA5443595.1"/>
    </source>
</evidence>
<dbReference type="PANTHER" id="PTHR10992">
    <property type="entry name" value="METHYLESTERASE FAMILY MEMBER"/>
    <property type="match status" value="1"/>
</dbReference>
<sequence>MVKRRGFLKVPSATKAGAVTGVGAGRGASSASSPRTFVLVHGAWHGGWCWRGTAEILAAHGNRVFAPSLTGVGDRAHLFSKDISLQTHVEDILALIEAEELNDFVLVGHSYGGFVISGVADTLRERVSRYVYLDAGVPEDMSPGASFSWSGSNTPEAREARLKSIREQGHGLALPAPPPSAFAVTEPSQVAWLQRRLRPMPLQTYIGTFTFRNSGSLGMARTYVAGSNPPYPFLASTYERIKAEQDWSFTTIEAGHDSMVTAPGKLASLLMEI</sequence>
<proteinExistence type="predicted"/>
<dbReference type="EMBL" id="JAYGHY010000057">
    <property type="protein sequence ID" value="MEA5443595.1"/>
    <property type="molecule type" value="Genomic_DNA"/>
</dbReference>
<dbReference type="InterPro" id="IPR000073">
    <property type="entry name" value="AB_hydrolase_1"/>
</dbReference>
<keyword evidence="4" id="KW-1185">Reference proteome</keyword>
<evidence type="ECO:0000256" key="1">
    <source>
        <dbReference type="ARBA" id="ARBA00023136"/>
    </source>
</evidence>
<evidence type="ECO:0000259" key="2">
    <source>
        <dbReference type="Pfam" id="PF12697"/>
    </source>
</evidence>
<dbReference type="Pfam" id="PF12697">
    <property type="entry name" value="Abhydrolase_6"/>
    <property type="match status" value="1"/>
</dbReference>
<name>A0ABU5SYK3_9CYAN</name>
<dbReference type="GO" id="GO:0016787">
    <property type="term" value="F:hydrolase activity"/>
    <property type="evidence" value="ECO:0007669"/>
    <property type="project" value="UniProtKB-KW"/>
</dbReference>
<dbReference type="SUPFAM" id="SSF53474">
    <property type="entry name" value="alpha/beta-Hydrolases"/>
    <property type="match status" value="1"/>
</dbReference>
<dbReference type="PROSITE" id="PS51318">
    <property type="entry name" value="TAT"/>
    <property type="match status" value="1"/>
</dbReference>
<dbReference type="PANTHER" id="PTHR10992:SF1032">
    <property type="entry name" value="METHYLESTERASE 17"/>
    <property type="match status" value="1"/>
</dbReference>
<dbReference type="Proteomes" id="UP001302329">
    <property type="component" value="Unassembled WGS sequence"/>
</dbReference>
<feature type="domain" description="AB hydrolase-1" evidence="2">
    <location>
        <begin position="37"/>
        <end position="267"/>
    </location>
</feature>
<comment type="caution">
    <text evidence="3">The sequence shown here is derived from an EMBL/GenBank/DDBJ whole genome shotgun (WGS) entry which is preliminary data.</text>
</comment>
<dbReference type="Gene3D" id="3.40.50.1820">
    <property type="entry name" value="alpha/beta hydrolase"/>
    <property type="match status" value="1"/>
</dbReference>
<dbReference type="InterPro" id="IPR029058">
    <property type="entry name" value="AB_hydrolase_fold"/>
</dbReference>
<dbReference type="InterPro" id="IPR006311">
    <property type="entry name" value="TAT_signal"/>
</dbReference>
<accession>A0ABU5SYK3</accession>
<evidence type="ECO:0000313" key="4">
    <source>
        <dbReference type="Proteomes" id="UP001302329"/>
    </source>
</evidence>
<reference evidence="3 4" key="1">
    <citation type="submission" date="2023-12" db="EMBL/GenBank/DDBJ databases">
        <title>Baltic Sea Cyanobacteria.</title>
        <authorList>
            <person name="Delbaje E."/>
            <person name="Fewer D.P."/>
            <person name="Shishido T.K."/>
        </authorList>
    </citation>
    <scope>NUCLEOTIDE SEQUENCE [LARGE SCALE GENOMIC DNA]</scope>
    <source>
        <strain evidence="3 4">UHCC 0281</strain>
    </source>
</reference>
<protein>
    <submittedName>
        <fullName evidence="3">Alpha/beta hydrolase</fullName>
    </submittedName>
</protein>
<keyword evidence="1" id="KW-0472">Membrane</keyword>
<dbReference type="RefSeq" id="WP_323357594.1">
    <property type="nucleotide sequence ID" value="NZ_JAYGHY010000057.1"/>
</dbReference>
<gene>
    <name evidence="3" type="ORF">VB739_13620</name>
</gene>
<organism evidence="3 4">
    <name type="scientific">Cyanobium gracile UHCC 0281</name>
    <dbReference type="NCBI Taxonomy" id="3110309"/>
    <lineage>
        <taxon>Bacteria</taxon>
        <taxon>Bacillati</taxon>
        <taxon>Cyanobacteriota</taxon>
        <taxon>Cyanophyceae</taxon>
        <taxon>Synechococcales</taxon>
        <taxon>Prochlorococcaceae</taxon>
        <taxon>Cyanobium</taxon>
    </lineage>
</organism>
<dbReference type="InterPro" id="IPR045889">
    <property type="entry name" value="MES/HNL"/>
</dbReference>
<keyword evidence="3" id="KW-0378">Hydrolase</keyword>